<evidence type="ECO:0000256" key="2">
    <source>
        <dbReference type="ARBA" id="ARBA00022475"/>
    </source>
</evidence>
<keyword evidence="7 9" id="KW-0406">Ion transport</keyword>
<dbReference type="AlphaFoldDB" id="A0AAE3R198"/>
<dbReference type="PIRSF" id="PIRSF001294">
    <property type="entry name" value="K_ATPaseA"/>
    <property type="match status" value="1"/>
</dbReference>
<feature type="transmembrane region" description="Helical" evidence="9">
    <location>
        <begin position="65"/>
        <end position="89"/>
    </location>
</feature>
<comment type="caution">
    <text evidence="10">The sequence shown here is derived from an EMBL/GenBank/DDBJ whole genome shotgun (WGS) entry which is preliminary data.</text>
</comment>
<organism evidence="10 11">
    <name type="scientific">Xanthocytophaga agilis</name>
    <dbReference type="NCBI Taxonomy" id="3048010"/>
    <lineage>
        <taxon>Bacteria</taxon>
        <taxon>Pseudomonadati</taxon>
        <taxon>Bacteroidota</taxon>
        <taxon>Cytophagia</taxon>
        <taxon>Cytophagales</taxon>
        <taxon>Rhodocytophagaceae</taxon>
        <taxon>Xanthocytophaga</taxon>
    </lineage>
</organism>
<dbReference type="InterPro" id="IPR004623">
    <property type="entry name" value="KdpA"/>
</dbReference>
<gene>
    <name evidence="9 10" type="primary">kdpA</name>
    <name evidence="10" type="ORF">QNI22_03950</name>
</gene>
<feature type="transmembrane region" description="Helical" evidence="9">
    <location>
        <begin position="283"/>
        <end position="302"/>
    </location>
</feature>
<feature type="transmembrane region" description="Helical" evidence="9">
    <location>
        <begin position="330"/>
        <end position="350"/>
    </location>
</feature>
<dbReference type="GO" id="GO:0008556">
    <property type="term" value="F:P-type potassium transmembrane transporter activity"/>
    <property type="evidence" value="ECO:0007669"/>
    <property type="project" value="InterPro"/>
</dbReference>
<dbReference type="Pfam" id="PF03814">
    <property type="entry name" value="KdpA"/>
    <property type="match status" value="1"/>
</dbReference>
<dbReference type="PANTHER" id="PTHR30607:SF2">
    <property type="entry name" value="POTASSIUM-TRANSPORTING ATPASE POTASSIUM-BINDING SUBUNIT"/>
    <property type="match status" value="1"/>
</dbReference>
<feature type="transmembrane region" description="Helical" evidence="9">
    <location>
        <begin position="258"/>
        <end position="276"/>
    </location>
</feature>
<keyword evidence="2 9" id="KW-1003">Cell membrane</keyword>
<dbReference type="PANTHER" id="PTHR30607">
    <property type="entry name" value="POTASSIUM-TRANSPORTING ATPASE A CHAIN"/>
    <property type="match status" value="1"/>
</dbReference>
<keyword evidence="4 9" id="KW-0812">Transmembrane</keyword>
<comment type="similarity">
    <text evidence="9">Belongs to the KdpA family.</text>
</comment>
<dbReference type="GO" id="GO:0030955">
    <property type="term" value="F:potassium ion binding"/>
    <property type="evidence" value="ECO:0007669"/>
    <property type="project" value="UniProtKB-UniRule"/>
</dbReference>
<feature type="transmembrane region" description="Helical" evidence="9">
    <location>
        <begin position="385"/>
        <end position="401"/>
    </location>
</feature>
<dbReference type="NCBIfam" id="TIGR00680">
    <property type="entry name" value="kdpA"/>
    <property type="match status" value="1"/>
</dbReference>
<comment type="subunit">
    <text evidence="9">The system is composed of three essential subunits: KdpA, KdpB and KdpC.</text>
</comment>
<feature type="transmembrane region" description="Helical" evidence="9">
    <location>
        <begin position="536"/>
        <end position="560"/>
    </location>
</feature>
<dbReference type="Proteomes" id="UP001232063">
    <property type="component" value="Unassembled WGS sequence"/>
</dbReference>
<evidence type="ECO:0000256" key="7">
    <source>
        <dbReference type="ARBA" id="ARBA00023065"/>
    </source>
</evidence>
<evidence type="ECO:0000256" key="1">
    <source>
        <dbReference type="ARBA" id="ARBA00022448"/>
    </source>
</evidence>
<proteinExistence type="inferred from homology"/>
<feature type="transmembrane region" description="Helical" evidence="9">
    <location>
        <begin position="132"/>
        <end position="154"/>
    </location>
</feature>
<dbReference type="HAMAP" id="MF_00275">
    <property type="entry name" value="KdpA"/>
    <property type="match status" value="1"/>
</dbReference>
<evidence type="ECO:0000313" key="10">
    <source>
        <dbReference type="EMBL" id="MDJ1499782.1"/>
    </source>
</evidence>
<accession>A0AAE3R198</accession>
<evidence type="ECO:0000256" key="5">
    <source>
        <dbReference type="ARBA" id="ARBA00022958"/>
    </source>
</evidence>
<sequence>MINELAGVVVIFAVIILTGYILGKYIAKVYAGEKSLLDFMSPLENVFYRLSGIDPTREMTLKQNLFALLTINLIWFLLGMLVLMTQAWLPLNPDGIPNMSPHLAFNTTISFIVNCNLQHYYGESGVSYFSQLFVLTFFQFVSAATGMAAFAILINGLRDRTTSDLGNFWNYFIKSITRILLPICVVLAIVFVINGMPATYEGKETIHTLEGATLPVYRGPVAAMLPIKHLGTNGGGYFGANSAHPLENPNYFTNSVELIAQMIIPVALVFALGFYLNRRKLSWMIFGVMTIGFLALAIPTMIAETQGNSAIAAMGINQSHGNMEGKEVRFGPVVSGFWSIATTVISTGSVNGMQDSLTPLSGLNALLAMMINAFYGGVGVGFENFFIYLIIAVFISGLMVGRTPEMLGKKIEAREVKIAMIVALLSPFLILVGTAMTAWFAANNAALVGYGGKESWLYNPGFHGFSDILYEFTSSNANNGSGFESLGDNTPWWNITTGFVLILGRYVPLIGPVVIGGLMARKKFIPESSGTLRIDTVTFGVMIMAVAVVITALSFFPALALGPLAEYFSM</sequence>
<keyword evidence="5 9" id="KW-0630">Potassium</keyword>
<evidence type="ECO:0000256" key="3">
    <source>
        <dbReference type="ARBA" id="ARBA00022538"/>
    </source>
</evidence>
<comment type="subcellular location">
    <subcellularLocation>
        <location evidence="9">Cell membrane</location>
        <topology evidence="9">Multi-pass membrane protein</topology>
    </subcellularLocation>
</comment>
<keyword evidence="1 9" id="KW-0813">Transport</keyword>
<keyword evidence="3 9" id="KW-0633">Potassium transport</keyword>
<comment type="function">
    <text evidence="9">Part of the high-affinity ATP-driven potassium transport (or Kdp) system, which catalyzes the hydrolysis of ATP coupled with the electrogenic transport of potassium into the cytoplasm. This subunit binds the extracellular potassium ions and delivers the ions to the membrane domain of KdpB through an intramembrane tunnel.</text>
</comment>
<keyword evidence="11" id="KW-1185">Reference proteome</keyword>
<dbReference type="GO" id="GO:0005886">
    <property type="term" value="C:plasma membrane"/>
    <property type="evidence" value="ECO:0007669"/>
    <property type="project" value="UniProtKB-SubCell"/>
</dbReference>
<feature type="transmembrane region" description="Helical" evidence="9">
    <location>
        <begin position="6"/>
        <end position="27"/>
    </location>
</feature>
<feature type="transmembrane region" description="Helical" evidence="9">
    <location>
        <begin position="492"/>
        <end position="515"/>
    </location>
</feature>
<evidence type="ECO:0000256" key="9">
    <source>
        <dbReference type="HAMAP-Rule" id="MF_00275"/>
    </source>
</evidence>
<name>A0AAE3R198_9BACT</name>
<evidence type="ECO:0000313" key="11">
    <source>
        <dbReference type="Proteomes" id="UP001232063"/>
    </source>
</evidence>
<evidence type="ECO:0000256" key="6">
    <source>
        <dbReference type="ARBA" id="ARBA00022989"/>
    </source>
</evidence>
<evidence type="ECO:0000256" key="4">
    <source>
        <dbReference type="ARBA" id="ARBA00022692"/>
    </source>
</evidence>
<keyword evidence="8 9" id="KW-0472">Membrane</keyword>
<feature type="transmembrane region" description="Helical" evidence="9">
    <location>
        <begin position="175"/>
        <end position="193"/>
    </location>
</feature>
<feature type="transmembrane region" description="Helical" evidence="9">
    <location>
        <begin position="421"/>
        <end position="442"/>
    </location>
</feature>
<protein>
    <recommendedName>
        <fullName evidence="9">Potassium-transporting ATPase potassium-binding subunit</fullName>
    </recommendedName>
    <alternativeName>
        <fullName evidence="9">ATP phosphohydrolase [potassium-transporting] A chain</fullName>
    </alternativeName>
    <alternativeName>
        <fullName evidence="9">Potassium-binding and translocating subunit A</fullName>
    </alternativeName>
    <alternativeName>
        <fullName evidence="9">Potassium-translocating ATPase A chain</fullName>
    </alternativeName>
</protein>
<dbReference type="RefSeq" id="WP_314509332.1">
    <property type="nucleotide sequence ID" value="NZ_JASJOU010000001.1"/>
</dbReference>
<reference evidence="10" key="1">
    <citation type="submission" date="2023-05" db="EMBL/GenBank/DDBJ databases">
        <authorList>
            <person name="Zhang X."/>
        </authorList>
    </citation>
    <scope>NUCLEOTIDE SEQUENCE</scope>
    <source>
        <strain evidence="10">BD1B2-1</strain>
    </source>
</reference>
<evidence type="ECO:0000256" key="8">
    <source>
        <dbReference type="ARBA" id="ARBA00023136"/>
    </source>
</evidence>
<feature type="transmembrane region" description="Helical" evidence="9">
    <location>
        <begin position="362"/>
        <end position="379"/>
    </location>
</feature>
<dbReference type="EMBL" id="JASJOU010000001">
    <property type="protein sequence ID" value="MDJ1499782.1"/>
    <property type="molecule type" value="Genomic_DNA"/>
</dbReference>
<keyword evidence="6 9" id="KW-1133">Transmembrane helix</keyword>